<dbReference type="EMBL" id="JAYMYY010000005">
    <property type="protein sequence ID" value="MEO3991587.1"/>
    <property type="molecule type" value="Genomic_DNA"/>
</dbReference>
<organism evidence="1 2">
    <name type="scientific">Pseudocitrobacter cyperus</name>
    <dbReference type="NCBI Taxonomy" id="3112843"/>
    <lineage>
        <taxon>Bacteria</taxon>
        <taxon>Pseudomonadati</taxon>
        <taxon>Pseudomonadota</taxon>
        <taxon>Gammaproteobacteria</taxon>
        <taxon>Enterobacterales</taxon>
        <taxon>Enterobacteriaceae</taxon>
        <taxon>Pseudocitrobacter</taxon>
    </lineage>
</organism>
<sequence length="88" mass="9873">MAKNKHVSQYKAYNPFLPMSSAKKPSCQKLLGVMRENISSNDFFENGKRGQLINAIILSVNIFPSAGRKNQSITMNASIENAINPFRR</sequence>
<name>A0ABV0HNC5_9ENTR</name>
<evidence type="ECO:0000313" key="1">
    <source>
        <dbReference type="EMBL" id="MEO3991587.1"/>
    </source>
</evidence>
<protein>
    <submittedName>
        <fullName evidence="1">Uncharacterized protein</fullName>
    </submittedName>
</protein>
<gene>
    <name evidence="1" type="ORF">VSR74_17420</name>
</gene>
<reference evidence="1 2" key="1">
    <citation type="submission" date="2024-01" db="EMBL/GenBank/DDBJ databases">
        <title>Pseudocitrobacter sp. Endophytic strain Cyp-38L.</title>
        <authorList>
            <person name="Amer M.A."/>
            <person name="Hamed S.M."/>
        </authorList>
    </citation>
    <scope>NUCLEOTIDE SEQUENCE [LARGE SCALE GENOMIC DNA]</scope>
    <source>
        <strain evidence="1 2">Cyp38S</strain>
    </source>
</reference>
<evidence type="ECO:0000313" key="2">
    <source>
        <dbReference type="Proteomes" id="UP001444146"/>
    </source>
</evidence>
<dbReference type="RefSeq" id="WP_347795878.1">
    <property type="nucleotide sequence ID" value="NZ_JAYMYY010000005.1"/>
</dbReference>
<dbReference type="Proteomes" id="UP001444146">
    <property type="component" value="Unassembled WGS sequence"/>
</dbReference>
<proteinExistence type="predicted"/>
<accession>A0ABV0HNC5</accession>
<keyword evidence="2" id="KW-1185">Reference proteome</keyword>
<comment type="caution">
    <text evidence="1">The sequence shown here is derived from an EMBL/GenBank/DDBJ whole genome shotgun (WGS) entry which is preliminary data.</text>
</comment>